<keyword evidence="1" id="KW-0808">Transferase</keyword>
<evidence type="ECO:0000313" key="6">
    <source>
        <dbReference type="EMBL" id="TDR44069.1"/>
    </source>
</evidence>
<feature type="transmembrane region" description="Helical" evidence="4">
    <location>
        <begin position="119"/>
        <end position="136"/>
    </location>
</feature>
<organism evidence="6 7">
    <name type="scientific">Tahibacter aquaticus</name>
    <dbReference type="NCBI Taxonomy" id="520092"/>
    <lineage>
        <taxon>Bacteria</taxon>
        <taxon>Pseudomonadati</taxon>
        <taxon>Pseudomonadota</taxon>
        <taxon>Gammaproteobacteria</taxon>
        <taxon>Lysobacterales</taxon>
        <taxon>Rhodanobacteraceae</taxon>
        <taxon>Tahibacter</taxon>
    </lineage>
</organism>
<evidence type="ECO:0000256" key="1">
    <source>
        <dbReference type="ARBA" id="ARBA00022679"/>
    </source>
</evidence>
<feature type="transmembrane region" description="Helical" evidence="4">
    <location>
        <begin position="77"/>
        <end position="107"/>
    </location>
</feature>
<dbReference type="Gene3D" id="1.20.5.1930">
    <property type="match status" value="1"/>
</dbReference>
<dbReference type="SUPFAM" id="SSF55874">
    <property type="entry name" value="ATPase domain of HSP90 chaperone/DNA topoisomerase II/histidine kinase"/>
    <property type="match status" value="1"/>
</dbReference>
<evidence type="ECO:0000256" key="3">
    <source>
        <dbReference type="ARBA" id="ARBA00023012"/>
    </source>
</evidence>
<dbReference type="PANTHER" id="PTHR24421:SF63">
    <property type="entry name" value="SENSOR HISTIDINE KINASE DESK"/>
    <property type="match status" value="1"/>
</dbReference>
<dbReference type="Pfam" id="PF02518">
    <property type="entry name" value="HATPase_c"/>
    <property type="match status" value="1"/>
</dbReference>
<keyword evidence="4" id="KW-0472">Membrane</keyword>
<dbReference type="InterPro" id="IPR003594">
    <property type="entry name" value="HATPase_dom"/>
</dbReference>
<feature type="transmembrane region" description="Helical" evidence="4">
    <location>
        <begin position="142"/>
        <end position="161"/>
    </location>
</feature>
<evidence type="ECO:0000259" key="5">
    <source>
        <dbReference type="SMART" id="SM00387"/>
    </source>
</evidence>
<evidence type="ECO:0000256" key="2">
    <source>
        <dbReference type="ARBA" id="ARBA00022777"/>
    </source>
</evidence>
<dbReference type="AlphaFoldDB" id="A0A4R6YYH1"/>
<protein>
    <submittedName>
        <fullName evidence="6">Two-component system sensor histidine kinase DesK</fullName>
    </submittedName>
</protein>
<proteinExistence type="predicted"/>
<dbReference type="Gene3D" id="3.30.565.10">
    <property type="entry name" value="Histidine kinase-like ATPase, C-terminal domain"/>
    <property type="match status" value="1"/>
</dbReference>
<dbReference type="GO" id="GO:0016020">
    <property type="term" value="C:membrane"/>
    <property type="evidence" value="ECO:0007669"/>
    <property type="project" value="InterPro"/>
</dbReference>
<dbReference type="GO" id="GO:0000155">
    <property type="term" value="F:phosphorelay sensor kinase activity"/>
    <property type="evidence" value="ECO:0007669"/>
    <property type="project" value="InterPro"/>
</dbReference>
<keyword evidence="4" id="KW-0812">Transmembrane</keyword>
<dbReference type="InterPro" id="IPR011712">
    <property type="entry name" value="Sig_transdc_His_kin_sub3_dim/P"/>
</dbReference>
<feature type="transmembrane region" description="Helical" evidence="4">
    <location>
        <begin position="51"/>
        <end position="71"/>
    </location>
</feature>
<dbReference type="InterPro" id="IPR036890">
    <property type="entry name" value="HATPase_C_sf"/>
</dbReference>
<name>A0A4R6YYH1_9GAMM</name>
<dbReference type="SMART" id="SM00387">
    <property type="entry name" value="HATPase_c"/>
    <property type="match status" value="1"/>
</dbReference>
<feature type="transmembrane region" description="Helical" evidence="4">
    <location>
        <begin position="23"/>
        <end position="42"/>
    </location>
</feature>
<dbReference type="InterPro" id="IPR050482">
    <property type="entry name" value="Sensor_HK_TwoCompSys"/>
</dbReference>
<dbReference type="Pfam" id="PF07730">
    <property type="entry name" value="HisKA_3"/>
    <property type="match status" value="1"/>
</dbReference>
<feature type="domain" description="Histidine kinase/HSP90-like ATPase" evidence="5">
    <location>
        <begin position="283"/>
        <end position="372"/>
    </location>
</feature>
<reference evidence="6 7" key="1">
    <citation type="submission" date="2019-03" db="EMBL/GenBank/DDBJ databases">
        <title>Genomic Encyclopedia of Type Strains, Phase IV (KMG-IV): sequencing the most valuable type-strain genomes for metagenomic binning, comparative biology and taxonomic classification.</title>
        <authorList>
            <person name="Goeker M."/>
        </authorList>
    </citation>
    <scope>NUCLEOTIDE SEQUENCE [LARGE SCALE GENOMIC DNA]</scope>
    <source>
        <strain evidence="6 7">DSM 21667</strain>
    </source>
</reference>
<keyword evidence="3" id="KW-0902">Two-component regulatory system</keyword>
<dbReference type="CDD" id="cd16917">
    <property type="entry name" value="HATPase_UhpB-NarQ-NarX-like"/>
    <property type="match status" value="1"/>
</dbReference>
<sequence>MISLNHPRLLAWRDRLVPAELDMGWGSFISLGYMAFLFLPLLMPRIASAQWLMPTLAAAALFLPLYFRAYWAKGRELVLLLLAMWALGCALVQVNPFANTLVIYACAFAPHLGSLRTSLLFALAMTASFSFYLIGFDRGAPLTIGITYLVGAACFVGSYFMRENQRKQVALRLSHEEVRRLAALAERERIGRDLHDLLGHTLSLIALKSELANRLWERDPLAARQEVREVERVARDALAQVRRAVTGIRSAGLAAEMASARLMLETDGTAFHYELERVALPPELETCLALVVREAVTNIQRHARATRASVRLQQDGDQVLVEVQDNGRGGDIVPGNGLTGMRERVRACGAELRVDAVRGEGTRLTVRVPLPRSGGLAADALRTH</sequence>
<dbReference type="OrthoDB" id="9797605at2"/>
<keyword evidence="4" id="KW-1133">Transmembrane helix</keyword>
<evidence type="ECO:0000256" key="4">
    <source>
        <dbReference type="SAM" id="Phobius"/>
    </source>
</evidence>
<dbReference type="Proteomes" id="UP000295293">
    <property type="component" value="Unassembled WGS sequence"/>
</dbReference>
<dbReference type="EMBL" id="SNZH01000006">
    <property type="protein sequence ID" value="TDR44069.1"/>
    <property type="molecule type" value="Genomic_DNA"/>
</dbReference>
<evidence type="ECO:0000313" key="7">
    <source>
        <dbReference type="Proteomes" id="UP000295293"/>
    </source>
</evidence>
<comment type="caution">
    <text evidence="6">The sequence shown here is derived from an EMBL/GenBank/DDBJ whole genome shotgun (WGS) entry which is preliminary data.</text>
</comment>
<dbReference type="RefSeq" id="WP_133818808.1">
    <property type="nucleotide sequence ID" value="NZ_SNZH01000006.1"/>
</dbReference>
<dbReference type="GO" id="GO:0046983">
    <property type="term" value="F:protein dimerization activity"/>
    <property type="evidence" value="ECO:0007669"/>
    <property type="project" value="InterPro"/>
</dbReference>
<keyword evidence="2 6" id="KW-0418">Kinase</keyword>
<dbReference type="PANTHER" id="PTHR24421">
    <property type="entry name" value="NITRATE/NITRITE SENSOR PROTEIN NARX-RELATED"/>
    <property type="match status" value="1"/>
</dbReference>
<accession>A0A4R6YYH1</accession>
<gene>
    <name evidence="6" type="ORF">DFR29_106216</name>
</gene>
<keyword evidence="7" id="KW-1185">Reference proteome</keyword>